<dbReference type="OrthoDB" id="9919684at2"/>
<protein>
    <submittedName>
        <fullName evidence="1">Uncharacterized protein</fullName>
    </submittedName>
</protein>
<dbReference type="EMBL" id="SJOA01000015">
    <property type="protein sequence ID" value="TCB57924.1"/>
    <property type="molecule type" value="Genomic_DNA"/>
</dbReference>
<comment type="caution">
    <text evidence="1">The sequence shown here is derived from an EMBL/GenBank/DDBJ whole genome shotgun (WGS) entry which is preliminary data.</text>
</comment>
<name>A0A4V2LPM9_9GAMM</name>
<reference evidence="1 2" key="1">
    <citation type="submission" date="2019-02" db="EMBL/GenBank/DDBJ databases">
        <title>High diversity of culturable Acinetobacter species in natural soil and water ecosystems.</title>
        <authorList>
            <person name="Radolfova-Krizova L."/>
            <person name="Nemec A."/>
        </authorList>
    </citation>
    <scope>NUCLEOTIDE SEQUENCE [LARGE SCALE GENOMIC DNA]</scope>
    <source>
        <strain evidence="1 2">ANC 4281</strain>
    </source>
</reference>
<evidence type="ECO:0000313" key="1">
    <source>
        <dbReference type="EMBL" id="TCB57924.1"/>
    </source>
</evidence>
<dbReference type="Proteomes" id="UP000291380">
    <property type="component" value="Unassembled WGS sequence"/>
</dbReference>
<dbReference type="AlphaFoldDB" id="A0A4V2LPM9"/>
<gene>
    <name evidence="1" type="ORF">E0H85_11590</name>
</gene>
<sequence length="116" mass="13737">MKKFKRIIKMAKQQGKGSINKEYSVVTKRYQPYINMTVNQIDIDDILENRHKKPVILQDGFWIEDKKGTYLFCGYTALCIYMHLNYVGMDEVVQQLYGKKELTEEEKEDLGKIKYS</sequence>
<evidence type="ECO:0000313" key="2">
    <source>
        <dbReference type="Proteomes" id="UP000291380"/>
    </source>
</evidence>
<proteinExistence type="predicted"/>
<accession>A0A4V2LPM9</accession>
<organism evidence="1 2">
    <name type="scientific">Acinetobacter terrae</name>
    <dbReference type="NCBI Taxonomy" id="2731247"/>
    <lineage>
        <taxon>Bacteria</taxon>
        <taxon>Pseudomonadati</taxon>
        <taxon>Pseudomonadota</taxon>
        <taxon>Gammaproteobacteria</taxon>
        <taxon>Moraxellales</taxon>
        <taxon>Moraxellaceae</taxon>
        <taxon>Acinetobacter</taxon>
        <taxon>Acinetobacter Taxon 24</taxon>
    </lineage>
</organism>